<sequence>MHATIETAADWGTYGLVHAYTRWYSAAQARGMATGMNGQLLGLSGKRDSYPRKLGLLEEAAYADLLLVDGNPLENIDLIANPDQNLRVMMKDIKFYKNQIQA</sequence>
<gene>
    <name evidence="1" type="ORF">PQQ73_03725</name>
</gene>
<comment type="caution">
    <text evidence="1">The sequence shown here is derived from an EMBL/GenBank/DDBJ whole genome shotgun (WGS) entry which is preliminary data.</text>
</comment>
<protein>
    <recommendedName>
        <fullName evidence="3">Amidohydrolase-related domain-containing protein</fullName>
    </recommendedName>
</protein>
<dbReference type="Gene3D" id="2.30.40.10">
    <property type="entry name" value="Urease, subunit C, domain 1"/>
    <property type="match status" value="1"/>
</dbReference>
<reference evidence="1 2" key="1">
    <citation type="journal article" date="2024" name="Chem. Sci.">
        <title>Discovery of megapolipeptins by genome mining of a Burkholderiales bacteria collection.</title>
        <authorList>
            <person name="Paulo B.S."/>
            <person name="Recchia M.J.J."/>
            <person name="Lee S."/>
            <person name="Fergusson C.H."/>
            <person name="Romanowski S.B."/>
            <person name="Hernandez A."/>
            <person name="Krull N."/>
            <person name="Liu D.Y."/>
            <person name="Cavanagh H."/>
            <person name="Bos A."/>
            <person name="Gray C.A."/>
            <person name="Murphy B.T."/>
            <person name="Linington R.G."/>
            <person name="Eustaquio A.S."/>
        </authorList>
    </citation>
    <scope>NUCLEOTIDE SEQUENCE [LARGE SCALE GENOMIC DNA]</scope>
    <source>
        <strain evidence="1 2">RL17-350-BIC-E</strain>
    </source>
</reference>
<accession>A0ABW9E752</accession>
<evidence type="ECO:0000313" key="2">
    <source>
        <dbReference type="Proteomes" id="UP001629392"/>
    </source>
</evidence>
<keyword evidence="2" id="KW-1185">Reference proteome</keyword>
<proteinExistence type="predicted"/>
<dbReference type="EMBL" id="JAQQCL010000002">
    <property type="protein sequence ID" value="MFM0715434.1"/>
    <property type="molecule type" value="Genomic_DNA"/>
</dbReference>
<evidence type="ECO:0008006" key="3">
    <source>
        <dbReference type="Google" id="ProtNLM"/>
    </source>
</evidence>
<dbReference type="InterPro" id="IPR011059">
    <property type="entry name" value="Metal-dep_hydrolase_composite"/>
</dbReference>
<dbReference type="RefSeq" id="WP_408141070.1">
    <property type="nucleotide sequence ID" value="NZ_JAQQCL010000002.1"/>
</dbReference>
<name>A0ABW9E752_9BURK</name>
<dbReference type="Proteomes" id="UP001629392">
    <property type="component" value="Unassembled WGS sequence"/>
</dbReference>
<evidence type="ECO:0000313" key="1">
    <source>
        <dbReference type="EMBL" id="MFM0715434.1"/>
    </source>
</evidence>
<dbReference type="SUPFAM" id="SSF51338">
    <property type="entry name" value="Composite domain of metallo-dependent hydrolases"/>
    <property type="match status" value="1"/>
</dbReference>
<organism evidence="1 2">
    <name type="scientific">Paraburkholderia strydomiana</name>
    <dbReference type="NCBI Taxonomy" id="1245417"/>
    <lineage>
        <taxon>Bacteria</taxon>
        <taxon>Pseudomonadati</taxon>
        <taxon>Pseudomonadota</taxon>
        <taxon>Betaproteobacteria</taxon>
        <taxon>Burkholderiales</taxon>
        <taxon>Burkholderiaceae</taxon>
        <taxon>Paraburkholderia</taxon>
    </lineage>
</organism>